<reference evidence="16 17" key="1">
    <citation type="submission" date="2021-01" db="EMBL/GenBank/DDBJ databases">
        <title>Sequencing the genomes of 1000 actinobacteria strains.</title>
        <authorList>
            <person name="Klenk H.-P."/>
        </authorList>
    </citation>
    <scope>NUCLEOTIDE SEQUENCE [LARGE SCALE GENOMIC DNA]</scope>
    <source>
        <strain evidence="16 17">DSM 13057</strain>
    </source>
</reference>
<dbReference type="InterPro" id="IPR042097">
    <property type="entry name" value="Aminopeptidase_N-like_N_sf"/>
</dbReference>
<keyword evidence="16" id="KW-0031">Aminopeptidase</keyword>
<evidence type="ECO:0000259" key="15">
    <source>
        <dbReference type="Pfam" id="PF17900"/>
    </source>
</evidence>
<comment type="caution">
    <text evidence="16">The sequence shown here is derived from an EMBL/GenBank/DDBJ whole genome shotgun (WGS) entry which is preliminary data.</text>
</comment>
<dbReference type="InterPro" id="IPR027268">
    <property type="entry name" value="Peptidase_M4/M1_CTD_sf"/>
</dbReference>
<evidence type="ECO:0000313" key="16">
    <source>
        <dbReference type="EMBL" id="MBM7471961.1"/>
    </source>
</evidence>
<gene>
    <name evidence="16" type="ORF">JOE66_001595</name>
</gene>
<dbReference type="PANTHER" id="PTHR11533">
    <property type="entry name" value="PROTEASE M1 ZINC METALLOPROTEASE"/>
    <property type="match status" value="1"/>
</dbReference>
<organism evidence="16 17">
    <name type="scientific">Subtercola frigoramans</name>
    <dbReference type="NCBI Taxonomy" id="120298"/>
    <lineage>
        <taxon>Bacteria</taxon>
        <taxon>Bacillati</taxon>
        <taxon>Actinomycetota</taxon>
        <taxon>Actinomycetes</taxon>
        <taxon>Micrococcales</taxon>
        <taxon>Microbacteriaceae</taxon>
        <taxon>Subtercola</taxon>
    </lineage>
</organism>
<comment type="cofactor">
    <cofactor evidence="2">
        <name>Zn(2+)</name>
        <dbReference type="ChEBI" id="CHEBI:29105"/>
    </cofactor>
</comment>
<dbReference type="Pfam" id="PF17900">
    <property type="entry name" value="Peptidase_M1_N"/>
    <property type="match status" value="1"/>
</dbReference>
<feature type="domain" description="Peptidase M1 membrane alanine aminopeptidase" evidence="14">
    <location>
        <begin position="243"/>
        <end position="438"/>
    </location>
</feature>
<dbReference type="InterPro" id="IPR001930">
    <property type="entry name" value="Peptidase_M1"/>
</dbReference>
<keyword evidence="9" id="KW-0862">Zinc</keyword>
<keyword evidence="6" id="KW-0645">Protease</keyword>
<comment type="catalytic activity">
    <reaction evidence="1">
        <text>Release of an N-terminal amino acid, Xaa-|-Yaa- from a peptide, amide or arylamide. Xaa is preferably Ala, but may be most amino acids including Pro (slow action). When a terminal hydrophobic residue is followed by a prolyl residue, the two may be released as an intact Xaa-Pro dipeptide.</text>
        <dbReference type="EC" id="3.4.11.2"/>
    </reaction>
</comment>
<evidence type="ECO:0000256" key="3">
    <source>
        <dbReference type="ARBA" id="ARBA00010136"/>
    </source>
</evidence>
<evidence type="ECO:0000256" key="1">
    <source>
        <dbReference type="ARBA" id="ARBA00000098"/>
    </source>
</evidence>
<evidence type="ECO:0000256" key="8">
    <source>
        <dbReference type="ARBA" id="ARBA00022801"/>
    </source>
</evidence>
<evidence type="ECO:0000256" key="2">
    <source>
        <dbReference type="ARBA" id="ARBA00001947"/>
    </source>
</evidence>
<dbReference type="SUPFAM" id="SSF63737">
    <property type="entry name" value="Leukotriene A4 hydrolase N-terminal domain"/>
    <property type="match status" value="1"/>
</dbReference>
<protein>
    <recommendedName>
        <fullName evidence="5">Aminopeptidase N</fullName>
        <ecNumber evidence="4">3.4.11.2</ecNumber>
    </recommendedName>
    <alternativeName>
        <fullName evidence="11">Alanine aminopeptidase</fullName>
    </alternativeName>
    <alternativeName>
        <fullName evidence="12">Lysyl aminopeptidase</fullName>
    </alternativeName>
</protein>
<evidence type="ECO:0000256" key="9">
    <source>
        <dbReference type="ARBA" id="ARBA00022833"/>
    </source>
</evidence>
<dbReference type="SUPFAM" id="SSF55486">
    <property type="entry name" value="Metalloproteases ('zincins'), catalytic domain"/>
    <property type="match status" value="1"/>
</dbReference>
<dbReference type="PANTHER" id="PTHR11533:SF297">
    <property type="entry name" value="AMINOPEPTIDASE N"/>
    <property type="match status" value="1"/>
</dbReference>
<dbReference type="InterPro" id="IPR014782">
    <property type="entry name" value="Peptidase_M1_dom"/>
</dbReference>
<keyword evidence="17" id="KW-1185">Reference proteome</keyword>
<evidence type="ECO:0000256" key="10">
    <source>
        <dbReference type="ARBA" id="ARBA00023049"/>
    </source>
</evidence>
<comment type="similarity">
    <text evidence="3">Belongs to the peptidase M1 family.</text>
</comment>
<evidence type="ECO:0000259" key="14">
    <source>
        <dbReference type="Pfam" id="PF01433"/>
    </source>
</evidence>
<dbReference type="InterPro" id="IPR045357">
    <property type="entry name" value="Aminopeptidase_N-like_N"/>
</dbReference>
<dbReference type="CDD" id="cd09603">
    <property type="entry name" value="M1_APN_like"/>
    <property type="match status" value="1"/>
</dbReference>
<accession>A0ABS2L644</accession>
<dbReference type="EC" id="3.4.11.2" evidence="4"/>
<dbReference type="RefSeq" id="WP_205108330.1">
    <property type="nucleotide sequence ID" value="NZ_BAAAHT010000013.1"/>
</dbReference>
<dbReference type="InterPro" id="IPR050344">
    <property type="entry name" value="Peptidase_M1_aminopeptidases"/>
</dbReference>
<evidence type="ECO:0000256" key="7">
    <source>
        <dbReference type="ARBA" id="ARBA00022723"/>
    </source>
</evidence>
<keyword evidence="8 16" id="KW-0378">Hydrolase</keyword>
<dbReference type="Proteomes" id="UP000776164">
    <property type="component" value="Unassembled WGS sequence"/>
</dbReference>
<feature type="compositionally biased region" description="Polar residues" evidence="13">
    <location>
        <begin position="1"/>
        <end position="12"/>
    </location>
</feature>
<proteinExistence type="inferred from homology"/>
<evidence type="ECO:0000313" key="17">
    <source>
        <dbReference type="Proteomes" id="UP000776164"/>
    </source>
</evidence>
<feature type="domain" description="Aminopeptidase N-like N-terminal" evidence="15">
    <location>
        <begin position="36"/>
        <end position="207"/>
    </location>
</feature>
<evidence type="ECO:0000256" key="13">
    <source>
        <dbReference type="SAM" id="MobiDB-lite"/>
    </source>
</evidence>
<evidence type="ECO:0000256" key="11">
    <source>
        <dbReference type="ARBA" id="ARBA00029811"/>
    </source>
</evidence>
<keyword evidence="7" id="KW-0479">Metal-binding</keyword>
<evidence type="ECO:0000256" key="6">
    <source>
        <dbReference type="ARBA" id="ARBA00022670"/>
    </source>
</evidence>
<evidence type="ECO:0000256" key="4">
    <source>
        <dbReference type="ARBA" id="ARBA00012564"/>
    </source>
</evidence>
<dbReference type="Gene3D" id="2.60.40.1730">
    <property type="entry name" value="tricorn interacting facor f3 domain"/>
    <property type="match status" value="1"/>
</dbReference>
<dbReference type="EMBL" id="JAFBBU010000001">
    <property type="protein sequence ID" value="MBM7471961.1"/>
    <property type="molecule type" value="Genomic_DNA"/>
</dbReference>
<dbReference type="Pfam" id="PF01433">
    <property type="entry name" value="Peptidase_M1"/>
    <property type="match status" value="1"/>
</dbReference>
<dbReference type="Gene3D" id="1.10.390.10">
    <property type="entry name" value="Neutral Protease Domain 2"/>
    <property type="match status" value="1"/>
</dbReference>
<evidence type="ECO:0000256" key="12">
    <source>
        <dbReference type="ARBA" id="ARBA00031533"/>
    </source>
</evidence>
<evidence type="ECO:0000256" key="5">
    <source>
        <dbReference type="ARBA" id="ARBA00015611"/>
    </source>
</evidence>
<dbReference type="PRINTS" id="PR00756">
    <property type="entry name" value="ALADIPTASE"/>
</dbReference>
<sequence>MPRSTRPTSTALASEGTRSLGDPYLPTSGNGGYTVLHYDLDCDYRVSSNRLSATATITARATQKLSRFSLDFAGLVANKVSVNGTRATHVIQTARKLVITPALPLDNGAEFTIVVKYAGLPKPVRSQWGEVGWEELSDGVIVAGQPSGAPSWFPCNDHPSNKATYSIAFSAETAYRVLCNGELVLRTQRASRTRWEFESREPVATYLATVQIGLYETMGVSQSGVLQYVLLPEDLRSNALADFEDQPQMMALFERSFGPYPFSDYTVVVTDDELEIPLEAQGLAIFGRNHIDGVGGSERLIAHELSHQWFGNSLTISQWRDIWLHEGFACYAEWLWAEESGSLTADGSAAQAWSKINRLPKDLVIGDPGSARMFDDRVYKRGALTLHALRTTLGDDVFFTILREWAATHRHGNVSTPEFIALVETHSPVPVRSLFAAWLDQSSLPKLPKRTAR</sequence>
<name>A0ABS2L644_9MICO</name>
<dbReference type="GO" id="GO:0004177">
    <property type="term" value="F:aminopeptidase activity"/>
    <property type="evidence" value="ECO:0007669"/>
    <property type="project" value="UniProtKB-KW"/>
</dbReference>
<feature type="region of interest" description="Disordered" evidence="13">
    <location>
        <begin position="1"/>
        <end position="25"/>
    </location>
</feature>
<keyword evidence="10" id="KW-0482">Metalloprotease</keyword>